<accession>A0A1D2ME00</accession>
<keyword evidence="4" id="KW-1185">Reference proteome</keyword>
<protein>
    <submittedName>
        <fullName evidence="3">Putative zinc finger protein</fullName>
    </submittedName>
</protein>
<organism evidence="3 4">
    <name type="scientific">Orchesella cincta</name>
    <name type="common">Springtail</name>
    <name type="synonym">Podura cincta</name>
    <dbReference type="NCBI Taxonomy" id="48709"/>
    <lineage>
        <taxon>Eukaryota</taxon>
        <taxon>Metazoa</taxon>
        <taxon>Ecdysozoa</taxon>
        <taxon>Arthropoda</taxon>
        <taxon>Hexapoda</taxon>
        <taxon>Collembola</taxon>
        <taxon>Entomobryomorpha</taxon>
        <taxon>Entomobryoidea</taxon>
        <taxon>Orchesellidae</taxon>
        <taxon>Orchesellinae</taxon>
        <taxon>Orchesella</taxon>
    </lineage>
</organism>
<feature type="compositionally biased region" description="Basic and acidic residues" evidence="1">
    <location>
        <begin position="64"/>
        <end position="93"/>
    </location>
</feature>
<dbReference type="PROSITE" id="PS00028">
    <property type="entry name" value="ZINC_FINGER_C2H2_1"/>
    <property type="match status" value="1"/>
</dbReference>
<feature type="region of interest" description="Disordered" evidence="1">
    <location>
        <begin position="235"/>
        <end position="254"/>
    </location>
</feature>
<dbReference type="SMART" id="SM00355">
    <property type="entry name" value="ZnF_C2H2"/>
    <property type="match status" value="4"/>
</dbReference>
<reference evidence="3 4" key="1">
    <citation type="journal article" date="2016" name="Genome Biol. Evol.">
        <title>Gene Family Evolution Reflects Adaptation to Soil Environmental Stressors in the Genome of the Collembolan Orchesella cincta.</title>
        <authorList>
            <person name="Faddeeva-Vakhrusheva A."/>
            <person name="Derks M.F."/>
            <person name="Anvar S.Y."/>
            <person name="Agamennone V."/>
            <person name="Suring W."/>
            <person name="Smit S."/>
            <person name="van Straalen N.M."/>
            <person name="Roelofs D."/>
        </authorList>
    </citation>
    <scope>NUCLEOTIDE SEQUENCE [LARGE SCALE GENOMIC DNA]</scope>
    <source>
        <tissue evidence="3">Mixed pool</tissue>
    </source>
</reference>
<evidence type="ECO:0000259" key="2">
    <source>
        <dbReference type="PROSITE" id="PS00028"/>
    </source>
</evidence>
<proteinExistence type="predicted"/>
<evidence type="ECO:0000313" key="3">
    <source>
        <dbReference type="EMBL" id="ODM91173.1"/>
    </source>
</evidence>
<evidence type="ECO:0000256" key="1">
    <source>
        <dbReference type="SAM" id="MobiDB-lite"/>
    </source>
</evidence>
<sequence>MRQLTTIQTELKGRIEESRAVDNKDFVWVKIREEALKDRSSEVVTEEWRILIVKTENESSLTGETHHETECNWNSPDKDDNREKIPNHSHNIDDEVDDATFAENNESDDHSFQPPAAQQSPLTSPDDDDDDIEDIKFVTDFNPLDFQLPNRNPNHSSSNVTTVPRAKGYFYACQQCSYQCNTKSDFQAHLLLHEEGSGAIPCHDCGRPVLPEKMERHLSVHSIIGTYRQRSRAWKVRKSKDASQPSINGSNESVAEIGTSSSNLSAGKYYYQCKQCPFESNSSVRFDKHVKLHENGSGAVPCEDCGFYLDPTKVGLHRAKRHNYRRDRSAKKKKLGVKKK</sequence>
<dbReference type="EMBL" id="LJIJ01001644">
    <property type="protein sequence ID" value="ODM91173.1"/>
    <property type="molecule type" value="Genomic_DNA"/>
</dbReference>
<dbReference type="AlphaFoldDB" id="A0A1D2ME00"/>
<evidence type="ECO:0000313" key="4">
    <source>
        <dbReference type="Proteomes" id="UP000094527"/>
    </source>
</evidence>
<comment type="caution">
    <text evidence="3">The sequence shown here is derived from an EMBL/GenBank/DDBJ whole genome shotgun (WGS) entry which is preliminary data.</text>
</comment>
<gene>
    <name evidence="3" type="ORF">Ocin01_15510</name>
</gene>
<dbReference type="Proteomes" id="UP000094527">
    <property type="component" value="Unassembled WGS sequence"/>
</dbReference>
<name>A0A1D2ME00_ORCCI</name>
<feature type="domain" description="C2H2-type" evidence="2">
    <location>
        <begin position="173"/>
        <end position="193"/>
    </location>
</feature>
<feature type="compositionally biased region" description="Polar residues" evidence="1">
    <location>
        <begin position="242"/>
        <end position="254"/>
    </location>
</feature>
<dbReference type="Gene3D" id="3.30.160.60">
    <property type="entry name" value="Classic Zinc Finger"/>
    <property type="match status" value="2"/>
</dbReference>
<feature type="region of interest" description="Disordered" evidence="1">
    <location>
        <begin position="54"/>
        <end position="133"/>
    </location>
</feature>
<dbReference type="InterPro" id="IPR013087">
    <property type="entry name" value="Znf_C2H2_type"/>
</dbReference>
<feature type="region of interest" description="Disordered" evidence="1">
    <location>
        <begin position="320"/>
        <end position="340"/>
    </location>
</feature>